<dbReference type="Gramene" id="TraesCS5B03G0414900.1">
    <property type="protein sequence ID" value="TraesCS5B03G0414900.1.CDS"/>
    <property type="gene ID" value="TraesCS5B03G0414900"/>
</dbReference>
<dbReference type="PANTHER" id="PTHR35161">
    <property type="entry name" value="OS02G0303100 PROTEIN"/>
    <property type="match status" value="1"/>
</dbReference>
<dbReference type="Gramene" id="TraesCS5B02G151100.1">
    <property type="protein sequence ID" value="TraesCS5B02G151100.1"/>
    <property type="gene ID" value="TraesCS5B02G151100"/>
</dbReference>
<proteinExistence type="predicted"/>
<name>A0A3B6LJY2_WHEAT</name>
<dbReference type="RefSeq" id="XP_044388134.1">
    <property type="nucleotide sequence ID" value="XM_044532199.1"/>
</dbReference>
<dbReference type="PANTHER" id="PTHR35161:SF18">
    <property type="entry name" value="METAXIN GLUTATHIONE S-TRANSFERASE DOMAIN-CONTAINING PROTEIN"/>
    <property type="match status" value="1"/>
</dbReference>
<gene>
    <name evidence="1" type="primary">LOC123111407</name>
</gene>
<dbReference type="EnsemblPlants" id="TraesCS5B02G151100.1">
    <property type="protein sequence ID" value="TraesCS5B02G151100.1"/>
    <property type="gene ID" value="TraesCS5B02G151100"/>
</dbReference>
<keyword evidence="2" id="KW-1185">Reference proteome</keyword>
<sequence length="440" mass="50052">MASKYPMFTADHTGAASSSLVYEKYESTEGNVFKDDAIDVKSYIQIRHAVAMAPNSAEAEGKMEIPGEIVNSKAYRTATETGKKIGRTILKGMRKSELAGLCYTDFSIADVFVSTSGKAKLKGVRRIKFCMTQQFNNYGAVCAIMTELFTLNGQIPAEIQRLINLMRTRFDLRFMYHLHGSLVPIARSTLLYKTLYEQLEISTMDKARKDVILLGLPLLSQWKGLVATNWLLKCTFDHKQKEYNDGLGRYTRPPLPLWRLTVQRRRVKWRFQVKLLTVRPTGLLQKLGRKLVEQFSKECGRVSLLVCVTLISALQTFLSVRQAKLKGVRRIKFCMTQQFNNYGAVCAIMTELFTLNGQIPAEIQRLINLMRTRFDLRFMYHLHGSLVPIARSTLLYKTLYEQLEISTMDKSKKGRDSFGSPSLVSVEGARSHELATEVHI</sequence>
<dbReference type="STRING" id="4565.A0A3B6LJY2"/>
<reference evidence="1" key="2">
    <citation type="submission" date="2018-10" db="UniProtKB">
        <authorList>
            <consortium name="EnsemblPlants"/>
        </authorList>
    </citation>
    <scope>IDENTIFICATION</scope>
</reference>
<evidence type="ECO:0000313" key="1">
    <source>
        <dbReference type="EnsemblPlants" id="TraesCS5B02G151100.1"/>
    </source>
</evidence>
<dbReference type="GeneID" id="123111407"/>
<dbReference type="KEGG" id="taes:123111407"/>
<dbReference type="Proteomes" id="UP000019116">
    <property type="component" value="Chromosome 5B"/>
</dbReference>
<evidence type="ECO:0000313" key="2">
    <source>
        <dbReference type="Proteomes" id="UP000019116"/>
    </source>
</evidence>
<dbReference type="AlphaFoldDB" id="A0A3B6LJY2"/>
<accession>A0A3B6LJY2</accession>
<organism evidence="1">
    <name type="scientific">Triticum aestivum</name>
    <name type="common">Wheat</name>
    <dbReference type="NCBI Taxonomy" id="4565"/>
    <lineage>
        <taxon>Eukaryota</taxon>
        <taxon>Viridiplantae</taxon>
        <taxon>Streptophyta</taxon>
        <taxon>Embryophyta</taxon>
        <taxon>Tracheophyta</taxon>
        <taxon>Spermatophyta</taxon>
        <taxon>Magnoliopsida</taxon>
        <taxon>Liliopsida</taxon>
        <taxon>Poales</taxon>
        <taxon>Poaceae</taxon>
        <taxon>BOP clade</taxon>
        <taxon>Pooideae</taxon>
        <taxon>Triticodae</taxon>
        <taxon>Triticeae</taxon>
        <taxon>Triticinae</taxon>
        <taxon>Triticum</taxon>
    </lineage>
</organism>
<reference evidence="1" key="1">
    <citation type="submission" date="2018-08" db="EMBL/GenBank/DDBJ databases">
        <authorList>
            <person name="Rossello M."/>
        </authorList>
    </citation>
    <scope>NUCLEOTIDE SEQUENCE [LARGE SCALE GENOMIC DNA]</scope>
    <source>
        <strain evidence="1">cv. Chinese Spring</strain>
    </source>
</reference>
<protein>
    <submittedName>
        <fullName evidence="1">Uncharacterized protein</fullName>
    </submittedName>
</protein>